<evidence type="ECO:0000256" key="4">
    <source>
        <dbReference type="ARBA" id="ARBA00022527"/>
    </source>
</evidence>
<evidence type="ECO:0000259" key="17">
    <source>
        <dbReference type="PROSITE" id="PS50011"/>
    </source>
</evidence>
<dbReference type="PANTHER" id="PTHR47982">
    <property type="entry name" value="PROLINE-RICH RECEPTOR-LIKE PROTEIN KINASE PERK4"/>
    <property type="match status" value="1"/>
</dbReference>
<evidence type="ECO:0000256" key="9">
    <source>
        <dbReference type="ARBA" id="ARBA00022840"/>
    </source>
</evidence>
<evidence type="ECO:0000256" key="8">
    <source>
        <dbReference type="ARBA" id="ARBA00022777"/>
    </source>
</evidence>
<accession>A0A5J5A7G6</accession>
<dbReference type="FunFam" id="1.10.510.10:FF:000173">
    <property type="entry name" value="proline-rich receptor-like protein kinase PERK8"/>
    <property type="match status" value="1"/>
</dbReference>
<dbReference type="EMBL" id="CM018046">
    <property type="protein sequence ID" value="KAA8525297.1"/>
    <property type="molecule type" value="Genomic_DNA"/>
</dbReference>
<protein>
    <recommendedName>
        <fullName evidence="2">non-specific serine/threonine protein kinase</fullName>
        <ecNumber evidence="2">2.7.11.1</ecNumber>
    </recommendedName>
</protein>
<keyword evidence="8" id="KW-0418">Kinase</keyword>
<keyword evidence="4" id="KW-0723">Serine/threonine-protein kinase</keyword>
<keyword evidence="5" id="KW-0808">Transferase</keyword>
<dbReference type="GO" id="GO:0004674">
    <property type="term" value="F:protein serine/threonine kinase activity"/>
    <property type="evidence" value="ECO:0007669"/>
    <property type="project" value="UniProtKB-KW"/>
</dbReference>
<dbReference type="Gene3D" id="1.10.510.10">
    <property type="entry name" value="Transferase(Phosphotransferase) domain 1"/>
    <property type="match status" value="1"/>
</dbReference>
<evidence type="ECO:0000256" key="10">
    <source>
        <dbReference type="ARBA" id="ARBA00022989"/>
    </source>
</evidence>
<dbReference type="Proteomes" id="UP000325577">
    <property type="component" value="Linkage Group LG3"/>
</dbReference>
<dbReference type="InterPro" id="IPR008271">
    <property type="entry name" value="Ser/Thr_kinase_AS"/>
</dbReference>
<evidence type="ECO:0000256" key="14">
    <source>
        <dbReference type="PROSITE-ProRule" id="PRU10141"/>
    </source>
</evidence>
<sequence length="651" mass="70584">MSPFPLALAPAESPIESPGNDITTPSMPELSPPMTDVVSTAPPAVALPPPPEVISPASLAVAFPPKASQRPLIDTILPVSSPPPPPPPRTTSIGPTPPLSPPAVESSPPPVMQLNFSLPTPPSNTLVPPPIVTSPPPSPPISSTVPPPSLTLGTPSPPPNESSQATSKIRSTAITHIVGISGVTALVLLVFLILCFISHGKRKKHGHLDYKCKSIKDKRYAALSQHFKQKVQLPGPHVIGVLAKPFPQQPLMSSSEDSFSNDSGSECHFSPQAHGTTPLGFSASIFTYKELVAATDGFRNLLGEGGFGYVHKGSLPNGKEIAVKQLKMGSRQGEREFRAEVDTISRVHHKHLVALVGYCIARAKRLLVYEFVPNYTLEFHLHRKGQPIMDWANRLKIAIGSAKGLAYLHEYCNPTIIHRDVKAANILLDSKFEAKVSDFGLAKFFSGTDHHVSHVSTRVVGTFGYLAPEYASSGKVSDKSDVFSYGVMLLELITGRQPINTTESSTSESLVCWARPLLRRAMEDGNFDTLADPRLQRNYNNKEMARMVACAAASVRHSAWLRPQMSQIVRTLEGGISLTDLDEGIRPGHSTICGSFKSLNYDFQQLKEEMNRFNMISATQESSINRYSESTTECGLHQSGSSRNGQKSLER</sequence>
<dbReference type="GO" id="GO:0005524">
    <property type="term" value="F:ATP binding"/>
    <property type="evidence" value="ECO:0007669"/>
    <property type="project" value="UniProtKB-UniRule"/>
</dbReference>
<dbReference type="InterPro" id="IPR001245">
    <property type="entry name" value="Ser-Thr/Tyr_kinase_cat_dom"/>
</dbReference>
<evidence type="ECO:0000256" key="1">
    <source>
        <dbReference type="ARBA" id="ARBA00004162"/>
    </source>
</evidence>
<dbReference type="PROSITE" id="PS00107">
    <property type="entry name" value="PROTEIN_KINASE_ATP"/>
    <property type="match status" value="1"/>
</dbReference>
<evidence type="ECO:0000256" key="3">
    <source>
        <dbReference type="ARBA" id="ARBA00022475"/>
    </source>
</evidence>
<gene>
    <name evidence="18" type="ORF">F0562_007152</name>
</gene>
<dbReference type="EC" id="2.7.11.1" evidence="2"/>
<evidence type="ECO:0000256" key="5">
    <source>
        <dbReference type="ARBA" id="ARBA00022679"/>
    </source>
</evidence>
<feature type="region of interest" description="Disordered" evidence="15">
    <location>
        <begin position="1"/>
        <end position="56"/>
    </location>
</feature>
<comment type="catalytic activity">
    <reaction evidence="13">
        <text>L-seryl-[protein] + ATP = O-phospho-L-seryl-[protein] + ADP + H(+)</text>
        <dbReference type="Rhea" id="RHEA:17989"/>
        <dbReference type="Rhea" id="RHEA-COMP:9863"/>
        <dbReference type="Rhea" id="RHEA-COMP:11604"/>
        <dbReference type="ChEBI" id="CHEBI:15378"/>
        <dbReference type="ChEBI" id="CHEBI:29999"/>
        <dbReference type="ChEBI" id="CHEBI:30616"/>
        <dbReference type="ChEBI" id="CHEBI:83421"/>
        <dbReference type="ChEBI" id="CHEBI:456216"/>
        <dbReference type="EC" id="2.7.11.1"/>
    </reaction>
</comment>
<dbReference type="AlphaFoldDB" id="A0A5J5A7G6"/>
<feature type="compositionally biased region" description="Pro residues" evidence="15">
    <location>
        <begin position="80"/>
        <end position="111"/>
    </location>
</feature>
<evidence type="ECO:0000313" key="19">
    <source>
        <dbReference type="Proteomes" id="UP000325577"/>
    </source>
</evidence>
<dbReference type="Gene3D" id="3.30.200.20">
    <property type="entry name" value="Phosphorylase Kinase, domain 1"/>
    <property type="match status" value="1"/>
</dbReference>
<feature type="region of interest" description="Disordered" evidence="15">
    <location>
        <begin position="75"/>
        <end position="167"/>
    </location>
</feature>
<dbReference type="Pfam" id="PF07714">
    <property type="entry name" value="PK_Tyr_Ser-Thr"/>
    <property type="match status" value="1"/>
</dbReference>
<dbReference type="PROSITE" id="PS00108">
    <property type="entry name" value="PROTEIN_KINASE_ST"/>
    <property type="match status" value="1"/>
</dbReference>
<keyword evidence="11 16" id="KW-0472">Membrane</keyword>
<feature type="domain" description="Protein kinase" evidence="17">
    <location>
        <begin position="296"/>
        <end position="561"/>
    </location>
</feature>
<evidence type="ECO:0000313" key="18">
    <source>
        <dbReference type="EMBL" id="KAA8525297.1"/>
    </source>
</evidence>
<evidence type="ECO:0000256" key="16">
    <source>
        <dbReference type="SAM" id="Phobius"/>
    </source>
</evidence>
<dbReference type="FunFam" id="3.30.200.20:FF:000178">
    <property type="entry name" value="serine/threonine-protein kinase PBS1-like"/>
    <property type="match status" value="1"/>
</dbReference>
<dbReference type="InterPro" id="IPR011009">
    <property type="entry name" value="Kinase-like_dom_sf"/>
</dbReference>
<dbReference type="PROSITE" id="PS50011">
    <property type="entry name" value="PROTEIN_KINASE_DOM"/>
    <property type="match status" value="1"/>
</dbReference>
<keyword evidence="10 16" id="KW-1133">Transmembrane helix</keyword>
<dbReference type="GO" id="GO:0005886">
    <property type="term" value="C:plasma membrane"/>
    <property type="evidence" value="ECO:0007669"/>
    <property type="project" value="UniProtKB-SubCell"/>
</dbReference>
<dbReference type="InterPro" id="IPR017441">
    <property type="entry name" value="Protein_kinase_ATP_BS"/>
</dbReference>
<comment type="subcellular location">
    <subcellularLocation>
        <location evidence="1">Cell membrane</location>
        <topology evidence="1">Single-pass membrane protein</topology>
    </subcellularLocation>
</comment>
<evidence type="ECO:0000256" key="7">
    <source>
        <dbReference type="ARBA" id="ARBA00022741"/>
    </source>
</evidence>
<feature type="region of interest" description="Disordered" evidence="15">
    <location>
        <begin position="627"/>
        <end position="651"/>
    </location>
</feature>
<evidence type="ECO:0000256" key="11">
    <source>
        <dbReference type="ARBA" id="ARBA00023136"/>
    </source>
</evidence>
<feature type="compositionally biased region" description="Pro residues" evidence="15">
    <location>
        <begin position="119"/>
        <end position="160"/>
    </location>
</feature>
<proteinExistence type="predicted"/>
<dbReference type="SUPFAM" id="SSF56112">
    <property type="entry name" value="Protein kinase-like (PK-like)"/>
    <property type="match status" value="1"/>
</dbReference>
<dbReference type="InterPro" id="IPR000719">
    <property type="entry name" value="Prot_kinase_dom"/>
</dbReference>
<reference evidence="18 19" key="1">
    <citation type="submission" date="2019-09" db="EMBL/GenBank/DDBJ databases">
        <title>A chromosome-level genome assembly of the Chinese tupelo Nyssa sinensis.</title>
        <authorList>
            <person name="Yang X."/>
            <person name="Kang M."/>
            <person name="Yang Y."/>
            <person name="Xiong H."/>
            <person name="Wang M."/>
            <person name="Zhang Z."/>
            <person name="Wang Z."/>
            <person name="Wu H."/>
            <person name="Ma T."/>
            <person name="Liu J."/>
            <person name="Xi Z."/>
        </authorList>
    </citation>
    <scope>NUCLEOTIDE SEQUENCE [LARGE SCALE GENOMIC DNA]</scope>
    <source>
        <strain evidence="18">J267</strain>
        <tissue evidence="18">Leaf</tissue>
    </source>
</reference>
<keyword evidence="9 14" id="KW-0067">ATP-binding</keyword>
<dbReference type="SMART" id="SM00220">
    <property type="entry name" value="S_TKc"/>
    <property type="match status" value="1"/>
</dbReference>
<feature type="transmembrane region" description="Helical" evidence="16">
    <location>
        <begin position="173"/>
        <end position="197"/>
    </location>
</feature>
<evidence type="ECO:0000256" key="13">
    <source>
        <dbReference type="ARBA" id="ARBA00048679"/>
    </source>
</evidence>
<name>A0A5J5A7G6_9ASTE</name>
<comment type="catalytic activity">
    <reaction evidence="12">
        <text>L-threonyl-[protein] + ATP = O-phospho-L-threonyl-[protein] + ADP + H(+)</text>
        <dbReference type="Rhea" id="RHEA:46608"/>
        <dbReference type="Rhea" id="RHEA-COMP:11060"/>
        <dbReference type="Rhea" id="RHEA-COMP:11605"/>
        <dbReference type="ChEBI" id="CHEBI:15378"/>
        <dbReference type="ChEBI" id="CHEBI:30013"/>
        <dbReference type="ChEBI" id="CHEBI:30616"/>
        <dbReference type="ChEBI" id="CHEBI:61977"/>
        <dbReference type="ChEBI" id="CHEBI:456216"/>
        <dbReference type="EC" id="2.7.11.1"/>
    </reaction>
</comment>
<dbReference type="InterPro" id="IPR047117">
    <property type="entry name" value="PERK1-13-like"/>
</dbReference>
<keyword evidence="3" id="KW-1003">Cell membrane</keyword>
<organism evidence="18 19">
    <name type="scientific">Nyssa sinensis</name>
    <dbReference type="NCBI Taxonomy" id="561372"/>
    <lineage>
        <taxon>Eukaryota</taxon>
        <taxon>Viridiplantae</taxon>
        <taxon>Streptophyta</taxon>
        <taxon>Embryophyta</taxon>
        <taxon>Tracheophyta</taxon>
        <taxon>Spermatophyta</taxon>
        <taxon>Magnoliopsida</taxon>
        <taxon>eudicotyledons</taxon>
        <taxon>Gunneridae</taxon>
        <taxon>Pentapetalae</taxon>
        <taxon>asterids</taxon>
        <taxon>Cornales</taxon>
        <taxon>Nyssaceae</taxon>
        <taxon>Nyssa</taxon>
    </lineage>
</organism>
<evidence type="ECO:0000256" key="12">
    <source>
        <dbReference type="ARBA" id="ARBA00047899"/>
    </source>
</evidence>
<dbReference type="OrthoDB" id="4062651at2759"/>
<keyword evidence="6 16" id="KW-0812">Transmembrane</keyword>
<dbReference type="PANTHER" id="PTHR47982:SF22">
    <property type="entry name" value="PROLINE-RICH RECEPTOR-LIKE PROTEIN KINASE PERK14"/>
    <property type="match status" value="1"/>
</dbReference>
<evidence type="ECO:0000256" key="6">
    <source>
        <dbReference type="ARBA" id="ARBA00022692"/>
    </source>
</evidence>
<feature type="binding site" evidence="14">
    <location>
        <position position="324"/>
    </location>
    <ligand>
        <name>ATP</name>
        <dbReference type="ChEBI" id="CHEBI:30616"/>
    </ligand>
</feature>
<evidence type="ECO:0000256" key="2">
    <source>
        <dbReference type="ARBA" id="ARBA00012513"/>
    </source>
</evidence>
<keyword evidence="7 14" id="KW-0547">Nucleotide-binding</keyword>
<evidence type="ECO:0000256" key="15">
    <source>
        <dbReference type="SAM" id="MobiDB-lite"/>
    </source>
</evidence>
<keyword evidence="19" id="KW-1185">Reference proteome</keyword>